<dbReference type="EMBL" id="JAOZYB010000223">
    <property type="protein sequence ID" value="MEB3963244.1"/>
    <property type="molecule type" value="Genomic_DNA"/>
</dbReference>
<dbReference type="PROSITE" id="PS51257">
    <property type="entry name" value="PROKAR_LIPOPROTEIN"/>
    <property type="match status" value="1"/>
</dbReference>
<name>A0ABU6CFK1_9ACTN</name>
<dbReference type="RefSeq" id="WP_324770949.1">
    <property type="nucleotide sequence ID" value="NZ_JAOZYB010000223.1"/>
</dbReference>
<proteinExistence type="predicted"/>
<evidence type="ECO:0000313" key="1">
    <source>
        <dbReference type="EMBL" id="MEB3963244.1"/>
    </source>
</evidence>
<dbReference type="InterPro" id="IPR011047">
    <property type="entry name" value="Quinoprotein_ADH-like_sf"/>
</dbReference>
<organism evidence="1 2">
    <name type="scientific">Streptomyces kunmingensis</name>
    <dbReference type="NCBI Taxonomy" id="68225"/>
    <lineage>
        <taxon>Bacteria</taxon>
        <taxon>Bacillati</taxon>
        <taxon>Actinomycetota</taxon>
        <taxon>Actinomycetes</taxon>
        <taxon>Kitasatosporales</taxon>
        <taxon>Streptomycetaceae</taxon>
        <taxon>Streptomyces</taxon>
    </lineage>
</organism>
<comment type="caution">
    <text evidence="1">The sequence shown here is derived from an EMBL/GenBank/DDBJ whole genome shotgun (WGS) entry which is preliminary data.</text>
</comment>
<protein>
    <submittedName>
        <fullName evidence="1">PQQ-like beta-propeller repeat protein</fullName>
    </submittedName>
</protein>
<gene>
    <name evidence="1" type="ORF">OKJ48_23800</name>
</gene>
<sequence length="449" mass="48063">MGAKTRARTRTGWSRGLTAVLVMLLVSGCFAPQGPTFGDGHSLPEEASRTPLPVRPGPDGTWALNRPDMQLLGQGRVLARLKSPQAAAWRTTLPDELRLTSPVFGAPHSAMFAGQVWVAGAGAGDRGPSVLAGIDAANGRLLWHRAVTPGSRVFAAEGNVLEVICRTGSCEITAWPGSLGASRWTRTVPGAVRVLDSCGADALNPAAPQPEPCSPYVITRRRVGVLDPEDGGVQWVAGLRPPDGVVDRIARDGDRTVLVTAPAEGTCKATVAASGVGSGEGDRGWRHTFVWDQPQARRDPRSGCRWDRSLPLTLGFRMVLPDAKGALLIHPYFGTLHPHRRLARGAYLTSQQPASEQTLSDAALIRRPGRPDRRLDDSGSDRVRPRGVSSSALFLGSGFWQDGHRLVLLGDEDKKLWSAVSSCQAYAHRGLLSYCDGRDLVTLRPASDD</sequence>
<evidence type="ECO:0000313" key="2">
    <source>
        <dbReference type="Proteomes" id="UP001352223"/>
    </source>
</evidence>
<dbReference type="Proteomes" id="UP001352223">
    <property type="component" value="Unassembled WGS sequence"/>
</dbReference>
<keyword evidence="2" id="KW-1185">Reference proteome</keyword>
<reference evidence="1 2" key="1">
    <citation type="submission" date="2022-10" db="EMBL/GenBank/DDBJ databases">
        <authorList>
            <person name="Xie J."/>
            <person name="Shen N."/>
        </authorList>
    </citation>
    <scope>NUCLEOTIDE SEQUENCE [LARGE SCALE GENOMIC DNA]</scope>
    <source>
        <strain evidence="1 2">DSM 41681</strain>
    </source>
</reference>
<accession>A0ABU6CFK1</accession>
<dbReference type="SUPFAM" id="SSF50998">
    <property type="entry name" value="Quinoprotein alcohol dehydrogenase-like"/>
    <property type="match status" value="1"/>
</dbReference>
<dbReference type="Gene3D" id="2.130.10.10">
    <property type="entry name" value="YVTN repeat-like/Quinoprotein amine dehydrogenase"/>
    <property type="match status" value="1"/>
</dbReference>
<dbReference type="InterPro" id="IPR015943">
    <property type="entry name" value="WD40/YVTN_repeat-like_dom_sf"/>
</dbReference>